<reference evidence="2 3" key="1">
    <citation type="journal article" date="2019" name="Genome Biol. Evol.">
        <title>The Rhododendron genome and chromosomal organization provide insight into shared whole-genome duplications across the heath family (Ericaceae).</title>
        <authorList>
            <person name="Soza V.L."/>
            <person name="Lindsley D."/>
            <person name="Waalkes A."/>
            <person name="Ramage E."/>
            <person name="Patwardhan R.P."/>
            <person name="Burton J.N."/>
            <person name="Adey A."/>
            <person name="Kumar A."/>
            <person name="Qiu R."/>
            <person name="Shendure J."/>
            <person name="Hall B."/>
        </authorList>
    </citation>
    <scope>NUCLEOTIDE SEQUENCE [LARGE SCALE GENOMIC DNA]</scope>
    <source>
        <strain evidence="2">RSF 1966-606</strain>
    </source>
</reference>
<evidence type="ECO:0000313" key="3">
    <source>
        <dbReference type="Proteomes" id="UP000428333"/>
    </source>
</evidence>
<keyword evidence="1" id="KW-0813">Transport</keyword>
<feature type="non-terminal residue" evidence="2">
    <location>
        <position position="1"/>
    </location>
</feature>
<dbReference type="AlphaFoldDB" id="A0A6A4L2X5"/>
<accession>A0A6A4L2X5</accession>
<dbReference type="PANTHER" id="PTHR19241">
    <property type="entry name" value="ATP-BINDING CASSETTE TRANSPORTER"/>
    <property type="match status" value="1"/>
</dbReference>
<organism evidence="2 3">
    <name type="scientific">Rhododendron williamsianum</name>
    <dbReference type="NCBI Taxonomy" id="262921"/>
    <lineage>
        <taxon>Eukaryota</taxon>
        <taxon>Viridiplantae</taxon>
        <taxon>Streptophyta</taxon>
        <taxon>Embryophyta</taxon>
        <taxon>Tracheophyta</taxon>
        <taxon>Spermatophyta</taxon>
        <taxon>Magnoliopsida</taxon>
        <taxon>eudicotyledons</taxon>
        <taxon>Gunneridae</taxon>
        <taxon>Pentapetalae</taxon>
        <taxon>asterids</taxon>
        <taxon>Ericales</taxon>
        <taxon>Ericaceae</taxon>
        <taxon>Ericoideae</taxon>
        <taxon>Rhodoreae</taxon>
        <taxon>Rhododendron</taxon>
    </lineage>
</organism>
<proteinExistence type="predicted"/>
<comment type="caution">
    <text evidence="2">The sequence shown here is derived from an EMBL/GenBank/DDBJ whole genome shotgun (WGS) entry which is preliminary data.</text>
</comment>
<evidence type="ECO:0000256" key="1">
    <source>
        <dbReference type="ARBA" id="ARBA00022448"/>
    </source>
</evidence>
<sequence>MMAEVSRRDKQANIKPDPEIDIFMKGKRASVVTDDVLKIMDLEICAGTLVGDETQTVISGGQLSGSRQ</sequence>
<protein>
    <submittedName>
        <fullName evidence="2">Uncharacterized protein</fullName>
    </submittedName>
</protein>
<dbReference type="Proteomes" id="UP000428333">
    <property type="component" value="Linkage Group LG09"/>
</dbReference>
<dbReference type="EMBL" id="QEFC01002396">
    <property type="protein sequence ID" value="KAE9452470.1"/>
    <property type="molecule type" value="Genomic_DNA"/>
</dbReference>
<name>A0A6A4L2X5_9ERIC</name>
<gene>
    <name evidence="2" type="ORF">C3L33_15627</name>
</gene>
<feature type="non-terminal residue" evidence="2">
    <location>
        <position position="68"/>
    </location>
</feature>
<evidence type="ECO:0000313" key="2">
    <source>
        <dbReference type="EMBL" id="KAE9452470.1"/>
    </source>
</evidence>
<keyword evidence="3" id="KW-1185">Reference proteome</keyword>
<dbReference type="OrthoDB" id="1728530at2759"/>